<dbReference type="HOGENOM" id="CLU_3119640_0_0_5"/>
<evidence type="ECO:0000256" key="1">
    <source>
        <dbReference type="SAM" id="MobiDB-lite"/>
    </source>
</evidence>
<name>B7L309_METC4</name>
<dbReference type="RefSeq" id="WP_012606120.1">
    <property type="nucleotide sequence ID" value="NC_011758.1"/>
</dbReference>
<sequence>MTDDTPVPAPDPGTTIDDAGDRKIGPLPRPRRTQPPVPAGEDDDPGPSAA</sequence>
<gene>
    <name evidence="2" type="ordered locus">Mchl_5469</name>
</gene>
<protein>
    <submittedName>
        <fullName evidence="2">Uncharacterized protein</fullName>
    </submittedName>
</protein>
<proteinExistence type="predicted"/>
<dbReference type="KEGG" id="mch:Mchl_5469"/>
<accession>B7L309</accession>
<evidence type="ECO:0000313" key="2">
    <source>
        <dbReference type="EMBL" id="ACK86217.1"/>
    </source>
</evidence>
<keyword evidence="2" id="KW-0614">Plasmid</keyword>
<geneLocation type="plasmid" evidence="2 3">
    <name>pCMU01</name>
</geneLocation>
<feature type="compositionally biased region" description="Acidic residues" evidence="1">
    <location>
        <begin position="40"/>
        <end position="50"/>
    </location>
</feature>
<dbReference type="EMBL" id="CP001299">
    <property type="protein sequence ID" value="ACK86217.1"/>
    <property type="molecule type" value="Genomic_DNA"/>
</dbReference>
<feature type="region of interest" description="Disordered" evidence="1">
    <location>
        <begin position="1"/>
        <end position="50"/>
    </location>
</feature>
<reference evidence="2 3" key="2">
    <citation type="journal article" date="2012" name="J. Bacteriol.">
        <title>Complete genome sequences of six strains of the genus Methylobacterium.</title>
        <authorList>
            <person name="Marx C.J."/>
            <person name="Bringel F."/>
            <person name="Chistoserdova L."/>
            <person name="Moulin L."/>
            <person name="Farhan Ul Haque M."/>
            <person name="Fleischman D.E."/>
            <person name="Gruffaz C."/>
            <person name="Jourand P."/>
            <person name="Knief C."/>
            <person name="Lee M.C."/>
            <person name="Muller E.E."/>
            <person name="Nadalig T."/>
            <person name="Peyraud R."/>
            <person name="Roselli S."/>
            <person name="Russ L."/>
            <person name="Goodwin L.A."/>
            <person name="Ivanova N."/>
            <person name="Kyrpides N."/>
            <person name="Lajus A."/>
            <person name="Land M.L."/>
            <person name="Medigue C."/>
            <person name="Mikhailova N."/>
            <person name="Nolan M."/>
            <person name="Woyke T."/>
            <person name="Stolyar S."/>
            <person name="Vorholt J.A."/>
            <person name="Vuilleumier S."/>
        </authorList>
    </citation>
    <scope>NUCLEOTIDE SEQUENCE [LARGE SCALE GENOMIC DNA]</scope>
    <source>
        <strain evidence="3">CM4 / NCIMB 13688</strain>
        <plasmid evidence="2 3">pCMU01</plasmid>
    </source>
</reference>
<organism evidence="2 3">
    <name type="scientific">Methylorubrum extorquens (strain CM4 / NCIMB 13688)</name>
    <name type="common">Methylobacterium extorquens</name>
    <dbReference type="NCBI Taxonomy" id="440085"/>
    <lineage>
        <taxon>Bacteria</taxon>
        <taxon>Pseudomonadati</taxon>
        <taxon>Pseudomonadota</taxon>
        <taxon>Alphaproteobacteria</taxon>
        <taxon>Hyphomicrobiales</taxon>
        <taxon>Methylobacteriaceae</taxon>
        <taxon>Methylorubrum</taxon>
    </lineage>
</organism>
<reference evidence="2 3" key="1">
    <citation type="submission" date="2008-12" db="EMBL/GenBank/DDBJ databases">
        <title>Complete sequence of plasmid1 of Methylobacterium chloromethanicum CM4.</title>
        <authorList>
            <consortium name="US DOE Joint Genome Institute"/>
            <person name="Lucas S."/>
            <person name="Copeland A."/>
            <person name="Lapidus A."/>
            <person name="Glavina del Rio T."/>
            <person name="Dalin E."/>
            <person name="Tice H."/>
            <person name="Bruce D."/>
            <person name="Goodwin L."/>
            <person name="Pitluck S."/>
            <person name="Chertkov O."/>
            <person name="Brettin T."/>
            <person name="Detter J.C."/>
            <person name="Han C."/>
            <person name="Larimer F."/>
            <person name="Land M."/>
            <person name="Hauser L."/>
            <person name="Kyrpides N."/>
            <person name="Mikhailova N."/>
            <person name="Marx C."/>
            <person name="Richardson P."/>
        </authorList>
    </citation>
    <scope>NUCLEOTIDE SEQUENCE [LARGE SCALE GENOMIC DNA]</scope>
    <source>
        <strain evidence="3">CM4 / NCIMB 13688</strain>
        <plasmid evidence="2 3">pCMU01</plasmid>
    </source>
</reference>
<dbReference type="Proteomes" id="UP000002385">
    <property type="component" value="Plasmid pCMU01"/>
</dbReference>
<evidence type="ECO:0000313" key="3">
    <source>
        <dbReference type="Proteomes" id="UP000002385"/>
    </source>
</evidence>
<dbReference type="AlphaFoldDB" id="B7L309"/>